<dbReference type="eggNOG" id="COG0044">
    <property type="taxonomic scope" value="Bacteria"/>
</dbReference>
<accession>W6RXD5</accession>
<protein>
    <submittedName>
        <fullName evidence="8">Dihydroorotase</fullName>
        <ecNumber evidence="8">3.5.2.3</ecNumber>
    </submittedName>
</protein>
<comment type="similarity">
    <text evidence="3">Belongs to the metallo-dependent hydrolases superfamily. DHOase family. Class I DHOase subfamily.</text>
</comment>
<dbReference type="InterPro" id="IPR011059">
    <property type="entry name" value="Metal-dep_hydrolase_composite"/>
</dbReference>
<dbReference type="SUPFAM" id="SSF51338">
    <property type="entry name" value="Composite domain of metallo-dependent hydrolases"/>
    <property type="match status" value="1"/>
</dbReference>
<dbReference type="InterPro" id="IPR050138">
    <property type="entry name" value="DHOase/Allantoinase_Hydrolase"/>
</dbReference>
<evidence type="ECO:0000256" key="4">
    <source>
        <dbReference type="ARBA" id="ARBA00022723"/>
    </source>
</evidence>
<comment type="cofactor">
    <cofactor evidence="1">
        <name>Zn(2+)</name>
        <dbReference type="ChEBI" id="CHEBI:29105"/>
    </cofactor>
</comment>
<dbReference type="HOGENOM" id="CLU_015572_1_2_9"/>
<dbReference type="NCBIfam" id="TIGR00857">
    <property type="entry name" value="pyrC_multi"/>
    <property type="match status" value="1"/>
</dbReference>
<dbReference type="PANTHER" id="PTHR43668">
    <property type="entry name" value="ALLANTOINASE"/>
    <property type="match status" value="1"/>
</dbReference>
<dbReference type="KEGG" id="clt:CM240_2169"/>
<dbReference type="GO" id="GO:0006145">
    <property type="term" value="P:purine nucleobase catabolic process"/>
    <property type="evidence" value="ECO:0007669"/>
    <property type="project" value="TreeGrafter"/>
</dbReference>
<evidence type="ECO:0000256" key="2">
    <source>
        <dbReference type="ARBA" id="ARBA00002368"/>
    </source>
</evidence>
<dbReference type="GO" id="GO:0006221">
    <property type="term" value="P:pyrimidine nucleotide biosynthetic process"/>
    <property type="evidence" value="ECO:0007669"/>
    <property type="project" value="UniProtKB-KW"/>
</dbReference>
<dbReference type="RefSeq" id="WP_044039044.1">
    <property type="nucleotide sequence ID" value="NZ_HG917868.1"/>
</dbReference>
<dbReference type="GO" id="GO:0004151">
    <property type="term" value="F:dihydroorotase activity"/>
    <property type="evidence" value="ECO:0007669"/>
    <property type="project" value="UniProtKB-EC"/>
</dbReference>
<dbReference type="InterPro" id="IPR032466">
    <property type="entry name" value="Metal_Hydrolase"/>
</dbReference>
<name>W6RXD5_9CLOT</name>
<evidence type="ECO:0000313" key="8">
    <source>
        <dbReference type="EMBL" id="CDM69326.1"/>
    </source>
</evidence>
<evidence type="ECO:0000256" key="1">
    <source>
        <dbReference type="ARBA" id="ARBA00001947"/>
    </source>
</evidence>
<dbReference type="InterPro" id="IPR002195">
    <property type="entry name" value="Dihydroorotase_CS"/>
</dbReference>
<evidence type="ECO:0000313" key="9">
    <source>
        <dbReference type="Proteomes" id="UP000019426"/>
    </source>
</evidence>
<dbReference type="InterPro" id="IPR004722">
    <property type="entry name" value="DHOase"/>
</dbReference>
<evidence type="ECO:0000256" key="5">
    <source>
        <dbReference type="ARBA" id="ARBA00022801"/>
    </source>
</evidence>
<evidence type="ECO:0000256" key="6">
    <source>
        <dbReference type="ARBA" id="ARBA00022975"/>
    </source>
</evidence>
<keyword evidence="9" id="KW-1185">Reference proteome</keyword>
<dbReference type="EC" id="3.5.2.3" evidence="8"/>
<sequence length="395" mass="43394">MDLLIKNVKIVDYSGEFHGDVYIKEGKISDVGLGLEKSCDVIDGEGKTLMPAFVDLHCHFRDPGLTHKEDIETGSRAAVKGGYTTVNLMGNTKPTASSMDVYDYVVNKGKEVGFCDLNQCITVTENLDGKTLSHLDNVDSKVKFLTDDGRGVQNNKVMYEAMVKAKEMGVGIMSHAEDDEILPISHTLAENLMTIRDIELAKYTGAHLHLSHVSTKEALDYIMNAKDEGYENITCEVTPHHIALNDEIKYRVNPPLRSEEDRMMVIEAIKMGYVDGIGTDHAPHTAEDKANGAPGISCIEVAFSMCYSALVKEGHITLSELSNLMSKRPAELMKINKGAIKPGIEGDLVLVDEDTEIIIDSSKFESKGKNTPLNGSKYFGEVLMTVKGGKIVYKK</sequence>
<comment type="function">
    <text evidence="2">Catalyzes the reversible cyclization of carbamoyl aspartate to dihydroorotate.</text>
</comment>
<dbReference type="SUPFAM" id="SSF51556">
    <property type="entry name" value="Metallo-dependent hydrolases"/>
    <property type="match status" value="1"/>
</dbReference>
<dbReference type="GO" id="GO:0046872">
    <property type="term" value="F:metal ion binding"/>
    <property type="evidence" value="ECO:0007669"/>
    <property type="project" value="UniProtKB-KW"/>
</dbReference>
<dbReference type="GO" id="GO:0005737">
    <property type="term" value="C:cytoplasm"/>
    <property type="evidence" value="ECO:0007669"/>
    <property type="project" value="TreeGrafter"/>
</dbReference>
<keyword evidence="4" id="KW-0479">Metal-binding</keyword>
<dbReference type="STRING" id="1216932.CM240_2169"/>
<organism evidence="8 9">
    <name type="scientific">Clostridium bornimense</name>
    <dbReference type="NCBI Taxonomy" id="1216932"/>
    <lineage>
        <taxon>Bacteria</taxon>
        <taxon>Bacillati</taxon>
        <taxon>Bacillota</taxon>
        <taxon>Clostridia</taxon>
        <taxon>Eubacteriales</taxon>
        <taxon>Clostridiaceae</taxon>
        <taxon>Clostridium</taxon>
    </lineage>
</organism>
<dbReference type="Pfam" id="PF01979">
    <property type="entry name" value="Amidohydro_1"/>
    <property type="match status" value="1"/>
</dbReference>
<dbReference type="PANTHER" id="PTHR43668:SF2">
    <property type="entry name" value="ALLANTOINASE"/>
    <property type="match status" value="1"/>
</dbReference>
<dbReference type="CDD" id="cd01317">
    <property type="entry name" value="DHOase_IIa"/>
    <property type="match status" value="1"/>
</dbReference>
<dbReference type="EMBL" id="HG917868">
    <property type="protein sequence ID" value="CDM69326.1"/>
    <property type="molecule type" value="Genomic_DNA"/>
</dbReference>
<evidence type="ECO:0000256" key="3">
    <source>
        <dbReference type="ARBA" id="ARBA00010286"/>
    </source>
</evidence>
<proteinExistence type="inferred from homology"/>
<dbReference type="GO" id="GO:0004038">
    <property type="term" value="F:allantoinase activity"/>
    <property type="evidence" value="ECO:0007669"/>
    <property type="project" value="TreeGrafter"/>
</dbReference>
<feature type="domain" description="Amidohydrolase-related" evidence="7">
    <location>
        <begin position="48"/>
        <end position="392"/>
    </location>
</feature>
<dbReference type="PROSITE" id="PS00483">
    <property type="entry name" value="DIHYDROOROTASE_2"/>
    <property type="match status" value="1"/>
</dbReference>
<dbReference type="AlphaFoldDB" id="W6RXD5"/>
<dbReference type="InterPro" id="IPR006680">
    <property type="entry name" value="Amidohydro-rel"/>
</dbReference>
<dbReference type="Gene3D" id="3.20.20.140">
    <property type="entry name" value="Metal-dependent hydrolases"/>
    <property type="match status" value="1"/>
</dbReference>
<keyword evidence="6" id="KW-0665">Pyrimidine biosynthesis</keyword>
<gene>
    <name evidence="8" type="primary">pyrC</name>
    <name evidence="8" type="ORF">CM240_2169</name>
</gene>
<dbReference type="Proteomes" id="UP000019426">
    <property type="component" value="Chromosome M2/40_rep1"/>
</dbReference>
<keyword evidence="5 8" id="KW-0378">Hydrolase</keyword>
<reference evidence="8 9" key="1">
    <citation type="submission" date="2013-11" db="EMBL/GenBank/DDBJ databases">
        <title>Complete genome sequence of Clostridum sp. M2/40.</title>
        <authorList>
            <person name="Wibberg D."/>
            <person name="Puehler A."/>
            <person name="Schlueter A."/>
        </authorList>
    </citation>
    <scope>NUCLEOTIDE SEQUENCE [LARGE SCALE GENOMIC DNA]</scope>
    <source>
        <strain evidence="9">M2/40</strain>
    </source>
</reference>
<dbReference type="OrthoDB" id="9765462at2"/>
<dbReference type="PATRIC" id="fig|1216932.3.peg.2169"/>
<evidence type="ECO:0000259" key="7">
    <source>
        <dbReference type="Pfam" id="PF01979"/>
    </source>
</evidence>